<evidence type="ECO:0008006" key="3">
    <source>
        <dbReference type="Google" id="ProtNLM"/>
    </source>
</evidence>
<dbReference type="EMBL" id="PCVL01000054">
    <property type="protein sequence ID" value="PIQ72295.1"/>
    <property type="molecule type" value="Genomic_DNA"/>
</dbReference>
<gene>
    <name evidence="1" type="ORF">COV86_03760</name>
</gene>
<evidence type="ECO:0000313" key="1">
    <source>
        <dbReference type="EMBL" id="PIQ72295.1"/>
    </source>
</evidence>
<protein>
    <recommendedName>
        <fullName evidence="3">FCP1 homology domain-containing protein</fullName>
    </recommendedName>
</protein>
<dbReference type="InterPro" id="IPR036412">
    <property type="entry name" value="HAD-like_sf"/>
</dbReference>
<sequence length="191" mass="23254">MKKVLKIGFDLDGVILYNPVRIFRPLAKKFLKPIKASFLHQNKDSFYFPNSLFERWLWKILHKTSFRINTGYDDIKKLSKNKKIKMYLITGRYSFLGQDYHTWLKKISAKKTFIKCYYNKQNKQPNQFKEDMIKKLKLDIYVEDNWDIIEKLNHHTKAKIFWLTNILDRNIPYQLKFFSLLEVCRYLKKLV</sequence>
<dbReference type="InterPro" id="IPR023214">
    <property type="entry name" value="HAD_sf"/>
</dbReference>
<organism evidence="1 2">
    <name type="scientific">Candidatus Roizmanbacteria bacterium CG11_big_fil_rev_8_21_14_0_20_35_14</name>
    <dbReference type="NCBI Taxonomy" id="1974855"/>
    <lineage>
        <taxon>Bacteria</taxon>
        <taxon>Candidatus Roizmaniibacteriota</taxon>
    </lineage>
</organism>
<accession>A0A2H0KM20</accession>
<evidence type="ECO:0000313" key="2">
    <source>
        <dbReference type="Proteomes" id="UP000229570"/>
    </source>
</evidence>
<dbReference type="Gene3D" id="3.40.50.1000">
    <property type="entry name" value="HAD superfamily/HAD-like"/>
    <property type="match status" value="1"/>
</dbReference>
<comment type="caution">
    <text evidence="1">The sequence shown here is derived from an EMBL/GenBank/DDBJ whole genome shotgun (WGS) entry which is preliminary data.</text>
</comment>
<dbReference type="AlphaFoldDB" id="A0A2H0KM20"/>
<dbReference type="Proteomes" id="UP000229570">
    <property type="component" value="Unassembled WGS sequence"/>
</dbReference>
<proteinExistence type="predicted"/>
<reference evidence="1 2" key="1">
    <citation type="submission" date="2017-09" db="EMBL/GenBank/DDBJ databases">
        <title>Depth-based differentiation of microbial function through sediment-hosted aquifers and enrichment of novel symbionts in the deep terrestrial subsurface.</title>
        <authorList>
            <person name="Probst A.J."/>
            <person name="Ladd B."/>
            <person name="Jarett J.K."/>
            <person name="Geller-Mcgrath D.E."/>
            <person name="Sieber C.M."/>
            <person name="Emerson J.B."/>
            <person name="Anantharaman K."/>
            <person name="Thomas B.C."/>
            <person name="Malmstrom R."/>
            <person name="Stieglmeier M."/>
            <person name="Klingl A."/>
            <person name="Woyke T."/>
            <person name="Ryan C.M."/>
            <person name="Banfield J.F."/>
        </authorList>
    </citation>
    <scope>NUCLEOTIDE SEQUENCE [LARGE SCALE GENOMIC DNA]</scope>
    <source>
        <strain evidence="1">CG11_big_fil_rev_8_21_14_0_20_35_14</strain>
    </source>
</reference>
<dbReference type="SUPFAM" id="SSF56784">
    <property type="entry name" value="HAD-like"/>
    <property type="match status" value="1"/>
</dbReference>
<name>A0A2H0KM20_9BACT</name>